<protein>
    <recommendedName>
        <fullName evidence="2">histidine kinase</fullName>
        <ecNumber evidence="2">2.7.13.3</ecNumber>
    </recommendedName>
</protein>
<keyword evidence="4" id="KW-0418">Kinase</keyword>
<dbReference type="GO" id="GO:0005524">
    <property type="term" value="F:ATP binding"/>
    <property type="evidence" value="ECO:0007669"/>
    <property type="project" value="UniProtKB-KW"/>
</dbReference>
<dbReference type="SMART" id="SM00065">
    <property type="entry name" value="GAF"/>
    <property type="match status" value="1"/>
</dbReference>
<dbReference type="PANTHER" id="PTHR43102">
    <property type="entry name" value="SLR1143 PROTEIN"/>
    <property type="match status" value="1"/>
</dbReference>
<dbReference type="SMART" id="SM00387">
    <property type="entry name" value="HATPase_c"/>
    <property type="match status" value="1"/>
</dbReference>
<comment type="caution">
    <text evidence="8">The sequence shown here is derived from an EMBL/GenBank/DDBJ whole genome shotgun (WGS) entry which is preliminary data.</text>
</comment>
<evidence type="ECO:0000256" key="4">
    <source>
        <dbReference type="ARBA" id="ARBA00022777"/>
    </source>
</evidence>
<evidence type="ECO:0000256" key="1">
    <source>
        <dbReference type="ARBA" id="ARBA00000085"/>
    </source>
</evidence>
<dbReference type="SUPFAM" id="SSF55874">
    <property type="entry name" value="ATPase domain of HSP90 chaperone/DNA topoisomerase II/histidine kinase"/>
    <property type="match status" value="1"/>
</dbReference>
<keyword evidence="5" id="KW-0902">Two-component regulatory system</keyword>
<dbReference type="EC" id="2.7.13.3" evidence="2"/>
<proteinExistence type="predicted"/>
<evidence type="ECO:0000256" key="6">
    <source>
        <dbReference type="SAM" id="Coils"/>
    </source>
</evidence>
<keyword evidence="8" id="KW-0067">ATP-binding</keyword>
<dbReference type="InterPro" id="IPR003661">
    <property type="entry name" value="HisK_dim/P_dom"/>
</dbReference>
<keyword evidence="4" id="KW-0808">Transferase</keyword>
<dbReference type="SUPFAM" id="SSF55781">
    <property type="entry name" value="GAF domain-like"/>
    <property type="match status" value="1"/>
</dbReference>
<dbReference type="Gene3D" id="3.30.565.10">
    <property type="entry name" value="Histidine kinase-like ATPase, C-terminal domain"/>
    <property type="match status" value="1"/>
</dbReference>
<dbReference type="PRINTS" id="PR00344">
    <property type="entry name" value="BCTRLSENSOR"/>
</dbReference>
<keyword evidence="8" id="KW-0547">Nucleotide-binding</keyword>
<evidence type="ECO:0000256" key="2">
    <source>
        <dbReference type="ARBA" id="ARBA00012438"/>
    </source>
</evidence>
<comment type="catalytic activity">
    <reaction evidence="1">
        <text>ATP + protein L-histidine = ADP + protein N-phospho-L-histidine.</text>
        <dbReference type="EC" id="2.7.13.3"/>
    </reaction>
</comment>
<dbReference type="InterPro" id="IPR003594">
    <property type="entry name" value="HATPase_dom"/>
</dbReference>
<gene>
    <name evidence="8" type="ORF">VB620_16240</name>
</gene>
<evidence type="ECO:0000313" key="9">
    <source>
        <dbReference type="Proteomes" id="UP001302120"/>
    </source>
</evidence>
<dbReference type="InterPro" id="IPR029016">
    <property type="entry name" value="GAF-like_dom_sf"/>
</dbReference>
<dbReference type="Gene3D" id="3.30.450.40">
    <property type="match status" value="1"/>
</dbReference>
<keyword evidence="6" id="KW-0175">Coiled coil</keyword>
<keyword evidence="3" id="KW-0597">Phosphoprotein</keyword>
<dbReference type="InterPro" id="IPR005467">
    <property type="entry name" value="His_kinase_dom"/>
</dbReference>
<evidence type="ECO:0000256" key="5">
    <source>
        <dbReference type="ARBA" id="ARBA00023012"/>
    </source>
</evidence>
<keyword evidence="9" id="KW-1185">Reference proteome</keyword>
<dbReference type="PROSITE" id="PS50109">
    <property type="entry name" value="HIS_KIN"/>
    <property type="match status" value="1"/>
</dbReference>
<dbReference type="RefSeq" id="WP_323197198.1">
    <property type="nucleotide sequence ID" value="NZ_JAYGHG010000030.1"/>
</dbReference>
<dbReference type="InterPro" id="IPR036097">
    <property type="entry name" value="HisK_dim/P_sf"/>
</dbReference>
<dbReference type="Proteomes" id="UP001302120">
    <property type="component" value="Unassembled WGS sequence"/>
</dbReference>
<name>A0ABU5UKC5_9CYAN</name>
<feature type="coiled-coil region" evidence="6">
    <location>
        <begin position="175"/>
        <end position="209"/>
    </location>
</feature>
<organism evidence="8 9">
    <name type="scientific">Nodularia harveyana UHCC-0300</name>
    <dbReference type="NCBI Taxonomy" id="2974287"/>
    <lineage>
        <taxon>Bacteria</taxon>
        <taxon>Bacillati</taxon>
        <taxon>Cyanobacteriota</taxon>
        <taxon>Cyanophyceae</taxon>
        <taxon>Nostocales</taxon>
        <taxon>Nodulariaceae</taxon>
        <taxon>Nodularia</taxon>
    </lineage>
</organism>
<accession>A0ABU5UKC5</accession>
<dbReference type="SUPFAM" id="SSF47384">
    <property type="entry name" value="Homodimeric domain of signal transducing histidine kinase"/>
    <property type="match status" value="1"/>
</dbReference>
<dbReference type="PANTHER" id="PTHR43102:SF2">
    <property type="entry name" value="GAF DOMAIN-CONTAINING PROTEIN"/>
    <property type="match status" value="1"/>
</dbReference>
<evidence type="ECO:0000313" key="8">
    <source>
        <dbReference type="EMBL" id="MEA5582886.1"/>
    </source>
</evidence>
<evidence type="ECO:0000259" key="7">
    <source>
        <dbReference type="PROSITE" id="PS50109"/>
    </source>
</evidence>
<dbReference type="EMBL" id="JAYGHG010000030">
    <property type="protein sequence ID" value="MEA5582886.1"/>
    <property type="molecule type" value="Genomic_DNA"/>
</dbReference>
<dbReference type="CDD" id="cd00082">
    <property type="entry name" value="HisKA"/>
    <property type="match status" value="1"/>
</dbReference>
<dbReference type="Pfam" id="PF02518">
    <property type="entry name" value="HATPase_c"/>
    <property type="match status" value="1"/>
</dbReference>
<feature type="domain" description="Histidine kinase" evidence="7">
    <location>
        <begin position="218"/>
        <end position="487"/>
    </location>
</feature>
<dbReference type="InterPro" id="IPR004358">
    <property type="entry name" value="Sig_transdc_His_kin-like_C"/>
</dbReference>
<evidence type="ECO:0000256" key="3">
    <source>
        <dbReference type="ARBA" id="ARBA00022553"/>
    </source>
</evidence>
<dbReference type="Pfam" id="PF01590">
    <property type="entry name" value="GAF"/>
    <property type="match status" value="1"/>
</dbReference>
<reference evidence="8 9" key="1">
    <citation type="submission" date="2023-12" db="EMBL/GenBank/DDBJ databases">
        <title>Baltic Sea Cyanobacteria.</title>
        <authorList>
            <person name="Delbaje E."/>
            <person name="Fewer D.P."/>
            <person name="Shishido T.K."/>
        </authorList>
    </citation>
    <scope>NUCLEOTIDE SEQUENCE [LARGE SCALE GENOMIC DNA]</scope>
    <source>
        <strain evidence="8 9">UHCC-0300</strain>
    </source>
</reference>
<sequence length="488" mass="54928">MEKSPTPQNEEDRLKALLNYNILDTDSEQAFDDLTALAAYICGTPIALVSLIDQNRQWFKSKIGLEVTETPREQAFCAHTICQPEDLLIVPNALKDPRFANNPLVTSDPNIRFYAGAPLVTPDGFAIGSICVIDRVPRELSAEQSQALAALSRQVISQLELRINLAKLRKNISHRQQAEKNLRGTNHRLNQVIEKLRQTQIQLIQTEKMSSLGNMVAGIAHEINNPVNFIHANLSYLKTSFQEFIDLLSLYKKHCPQPHPEIKAHSETIDVNFLIVDLPNILASMEMGSKRIENIVLSLRNFARLDESERKFVDIHEGIDNTLLILQHRLNATKTSPEIQVIKEYGNLSQIECYPAELNQTFMIILNNAIDSLDNFSEANINNSNSHPDKIQSQNLPTTKPKIRIRTEISPENYAVVRIYDSGTGIPEAIQKQIFDPFFTTKPIGKGTGLGLSISYQIVVKKHGGNLKYKTKLGKGTEFFIEIPLNMN</sequence>
<dbReference type="InterPro" id="IPR036890">
    <property type="entry name" value="HATPase_C_sf"/>
</dbReference>
<dbReference type="InterPro" id="IPR003018">
    <property type="entry name" value="GAF"/>
</dbReference>
<dbReference type="Gene3D" id="1.10.287.130">
    <property type="match status" value="1"/>
</dbReference>